<accession>A0A319D589</accession>
<gene>
    <name evidence="1" type="ORF">BO88DRAFT_440420</name>
</gene>
<proteinExistence type="predicted"/>
<dbReference type="AlphaFoldDB" id="A0A319D589"/>
<evidence type="ECO:0000313" key="2">
    <source>
        <dbReference type="Proteomes" id="UP000248405"/>
    </source>
</evidence>
<name>A0A319D589_ASPVC</name>
<evidence type="ECO:0000313" key="1">
    <source>
        <dbReference type="EMBL" id="PYH75162.1"/>
    </source>
</evidence>
<reference evidence="1" key="1">
    <citation type="submission" date="2016-12" db="EMBL/GenBank/DDBJ databases">
        <title>The genomes of Aspergillus section Nigri reveals drivers in fungal speciation.</title>
        <authorList>
            <consortium name="DOE Joint Genome Institute"/>
            <person name="Vesth T.C."/>
            <person name="Nybo J."/>
            <person name="Theobald S."/>
            <person name="Brandl J."/>
            <person name="Frisvad J.C."/>
            <person name="Nielsen K.F."/>
            <person name="Lyhne E.K."/>
            <person name="Kogle M.E."/>
            <person name="Kuo A."/>
            <person name="Riley R."/>
            <person name="Clum A."/>
            <person name="Nolan M."/>
            <person name="Lipzen A."/>
            <person name="Salamov A."/>
            <person name="Henrissat B."/>
            <person name="Wiebenga A."/>
            <person name="De Vries R.P."/>
            <person name="Grigoriev I.V."/>
            <person name="Mortensen U.H."/>
            <person name="Andersen M.R."/>
            <person name="Baker S.E."/>
        </authorList>
    </citation>
    <scope>NUCLEOTIDE SEQUENCE [LARGE SCALE GENOMIC DNA]</scope>
    <source>
        <strain evidence="1">CBS 113365</strain>
    </source>
</reference>
<sequence>MTSPIPSRDQDPWLVQLTEQMYSYWADCQNLRNYTQLLQAQLDCSHRELARCHQNYIMEYHKRAQAVSDLMQLQDQFRRLSEWLSDGADNLPVPVHRFLELETRSRSLKQAEIRISQRISNQRAWAFPVVFEQKFQAHRFFLNSIGDPQ</sequence>
<dbReference type="Proteomes" id="UP000248405">
    <property type="component" value="Unassembled WGS sequence"/>
</dbReference>
<keyword evidence="2" id="KW-1185">Reference proteome</keyword>
<dbReference type="EMBL" id="KZ821614">
    <property type="protein sequence ID" value="PYH75162.1"/>
    <property type="molecule type" value="Genomic_DNA"/>
</dbReference>
<dbReference type="GeneID" id="37214373"/>
<protein>
    <submittedName>
        <fullName evidence="1">Uncharacterized protein</fullName>
    </submittedName>
</protein>
<dbReference type="RefSeq" id="XP_025568956.1">
    <property type="nucleotide sequence ID" value="XM_025709781.1"/>
</dbReference>
<organism evidence="1 2">
    <name type="scientific">Aspergillus vadensis (strain CBS 113365 / IMI 142717 / IBT 24658)</name>
    <dbReference type="NCBI Taxonomy" id="1448311"/>
    <lineage>
        <taxon>Eukaryota</taxon>
        <taxon>Fungi</taxon>
        <taxon>Dikarya</taxon>
        <taxon>Ascomycota</taxon>
        <taxon>Pezizomycotina</taxon>
        <taxon>Eurotiomycetes</taxon>
        <taxon>Eurotiomycetidae</taxon>
        <taxon>Eurotiales</taxon>
        <taxon>Aspergillaceae</taxon>
        <taxon>Aspergillus</taxon>
        <taxon>Aspergillus subgen. Circumdati</taxon>
    </lineage>
</organism>